<accession>A0ABQ9U6C9</accession>
<gene>
    <name evidence="2" type="ORF">P7K49_029139</name>
</gene>
<comment type="caution">
    <text evidence="2">The sequence shown here is derived from an EMBL/GenBank/DDBJ whole genome shotgun (WGS) entry which is preliminary data.</text>
</comment>
<organism evidence="2 3">
    <name type="scientific">Saguinus oedipus</name>
    <name type="common">Cotton-top tamarin</name>
    <name type="synonym">Oedipomidas oedipus</name>
    <dbReference type="NCBI Taxonomy" id="9490"/>
    <lineage>
        <taxon>Eukaryota</taxon>
        <taxon>Metazoa</taxon>
        <taxon>Chordata</taxon>
        <taxon>Craniata</taxon>
        <taxon>Vertebrata</taxon>
        <taxon>Euteleostomi</taxon>
        <taxon>Mammalia</taxon>
        <taxon>Eutheria</taxon>
        <taxon>Euarchontoglires</taxon>
        <taxon>Primates</taxon>
        <taxon>Haplorrhini</taxon>
        <taxon>Platyrrhini</taxon>
        <taxon>Cebidae</taxon>
        <taxon>Callitrichinae</taxon>
        <taxon>Saguinus</taxon>
    </lineage>
</organism>
<proteinExistence type="predicted"/>
<feature type="region of interest" description="Disordered" evidence="1">
    <location>
        <begin position="1"/>
        <end position="51"/>
    </location>
</feature>
<evidence type="ECO:0000313" key="3">
    <source>
        <dbReference type="Proteomes" id="UP001266305"/>
    </source>
</evidence>
<dbReference type="Proteomes" id="UP001266305">
    <property type="component" value="Unassembled WGS sequence"/>
</dbReference>
<keyword evidence="3" id="KW-1185">Reference proteome</keyword>
<sequence length="51" mass="5239">GNPNPIPPGDLSIAESLSHKPLQISPSPAPNFLPGTWAASPKDSGGEAWFS</sequence>
<feature type="non-terminal residue" evidence="2">
    <location>
        <position position="1"/>
    </location>
</feature>
<evidence type="ECO:0000256" key="1">
    <source>
        <dbReference type="SAM" id="MobiDB-lite"/>
    </source>
</evidence>
<name>A0ABQ9U6C9_SAGOE</name>
<dbReference type="EMBL" id="JASSZA010000015">
    <property type="protein sequence ID" value="KAK2092611.1"/>
    <property type="molecule type" value="Genomic_DNA"/>
</dbReference>
<protein>
    <submittedName>
        <fullName evidence="2">Uncharacterized protein</fullName>
    </submittedName>
</protein>
<reference evidence="2 3" key="1">
    <citation type="submission" date="2023-05" db="EMBL/GenBank/DDBJ databases">
        <title>B98-5 Cell Line De Novo Hybrid Assembly: An Optical Mapping Approach.</title>
        <authorList>
            <person name="Kananen K."/>
            <person name="Auerbach J.A."/>
            <person name="Kautto E."/>
            <person name="Blachly J.S."/>
        </authorList>
    </citation>
    <scope>NUCLEOTIDE SEQUENCE [LARGE SCALE GENOMIC DNA]</scope>
    <source>
        <strain evidence="2">B95-8</strain>
        <tissue evidence="2">Cell line</tissue>
    </source>
</reference>
<evidence type="ECO:0000313" key="2">
    <source>
        <dbReference type="EMBL" id="KAK2092611.1"/>
    </source>
</evidence>